<sequence length="436" mass="46725">MAGESNPYESRLFINNEFVHATSGRTISVQNPANGDYVGEVEVAGPADVDAAVQAAEAAFKGPWSTFTGPQRRDCLIKFAELIEKRIPEIAKSETLSMGATIMITQHVFGPWTVATLKSSAGFADKIEGQSFTDQDDGTYKIVEWGPSGACAAVSTWNAGLVYFAFYVGAAIASGNTLVFKASEKSPFDALLIADLIPEAGFPQARKAPGVVFNDCNLDNVVQVCANHFLAINGQACTASTRLLVQSSIADSFTQRMKEAFETVEATLPRDPIDPSSGIGALADEKQLKHVLEGLEIGRKDGSVLTGGSRKGTSGCYVQPTIFVDVKEGSQLWREEVYGPVVLIKTFETEEEAIQLANDTEYGLAAQIFTRDIARAIRVARKMEAGVVTINAGGIGDLQSAFGGTKGSGHGRTGGWYGVREFMESKTIKINMKYDS</sequence>
<name>A0ACC4EC65_PURLI</name>
<dbReference type="EMBL" id="JBGNUJ010000002">
    <property type="protein sequence ID" value="KAL3965564.1"/>
    <property type="molecule type" value="Genomic_DNA"/>
</dbReference>
<proteinExistence type="predicted"/>
<reference evidence="1" key="1">
    <citation type="submission" date="2024-12" db="EMBL/GenBank/DDBJ databases">
        <title>Comparative genomics and development of molecular markers within Purpureocillium lilacinum and among Purpureocillium species.</title>
        <authorList>
            <person name="Yeh Z.-Y."/>
            <person name="Ni N.-T."/>
            <person name="Lo P.-H."/>
            <person name="Mushyakhwo K."/>
            <person name="Lin C.-F."/>
            <person name="Nai Y.-S."/>
        </authorList>
    </citation>
    <scope>NUCLEOTIDE SEQUENCE</scope>
    <source>
        <strain evidence="1">NCHU-NPUST-175</strain>
    </source>
</reference>
<protein>
    <submittedName>
        <fullName evidence="1">Uncharacterized protein</fullName>
    </submittedName>
</protein>
<evidence type="ECO:0000313" key="2">
    <source>
        <dbReference type="Proteomes" id="UP001638806"/>
    </source>
</evidence>
<dbReference type="Proteomes" id="UP001638806">
    <property type="component" value="Unassembled WGS sequence"/>
</dbReference>
<evidence type="ECO:0000313" key="1">
    <source>
        <dbReference type="EMBL" id="KAL3965564.1"/>
    </source>
</evidence>
<accession>A0ACC4EC65</accession>
<keyword evidence="2" id="KW-1185">Reference proteome</keyword>
<gene>
    <name evidence="1" type="ORF">ACCO45_002568</name>
</gene>
<comment type="caution">
    <text evidence="1">The sequence shown here is derived from an EMBL/GenBank/DDBJ whole genome shotgun (WGS) entry which is preliminary data.</text>
</comment>
<organism evidence="1 2">
    <name type="scientific">Purpureocillium lilacinum</name>
    <name type="common">Paecilomyces lilacinus</name>
    <dbReference type="NCBI Taxonomy" id="33203"/>
    <lineage>
        <taxon>Eukaryota</taxon>
        <taxon>Fungi</taxon>
        <taxon>Dikarya</taxon>
        <taxon>Ascomycota</taxon>
        <taxon>Pezizomycotina</taxon>
        <taxon>Sordariomycetes</taxon>
        <taxon>Hypocreomycetidae</taxon>
        <taxon>Hypocreales</taxon>
        <taxon>Ophiocordycipitaceae</taxon>
        <taxon>Purpureocillium</taxon>
    </lineage>
</organism>